<accession>A0A2N9JKY3</accession>
<proteinExistence type="predicted"/>
<gene>
    <name evidence="1" type="ORF">MPLG2_3406</name>
</gene>
<dbReference type="EMBL" id="LT985188">
    <property type="protein sequence ID" value="SPD88436.1"/>
    <property type="molecule type" value="Genomic_DNA"/>
</dbReference>
<protein>
    <submittedName>
        <fullName evidence="1">Uncharacterized protein</fullName>
    </submittedName>
</protein>
<dbReference type="Proteomes" id="UP000238164">
    <property type="component" value="Chromosome 1"/>
</dbReference>
<reference evidence="1 2" key="1">
    <citation type="submission" date="2018-02" db="EMBL/GenBank/DDBJ databases">
        <authorList>
            <person name="Cohen D.B."/>
            <person name="Kent A.D."/>
        </authorList>
    </citation>
    <scope>NUCLEOTIDE SEQUENCE [LARGE SCALE GENOMIC DNA]</scope>
    <source>
        <strain evidence="1">1</strain>
    </source>
</reference>
<dbReference type="RefSeq" id="WP_158681268.1">
    <property type="nucleotide sequence ID" value="NZ_BAAAGO010000001.1"/>
</dbReference>
<dbReference type="KEGG" id="mgg:MPLG2_3406"/>
<dbReference type="AlphaFoldDB" id="A0A2N9JKY3"/>
<sequence length="56" mass="6072">MLLAVSLFFAGVTSSFRSPTLRTALLVTRGVILLVSFLRLAELPIAAATWSIFDMS</sequence>
<name>A0A2N9JKY3_9ACTN</name>
<evidence type="ECO:0000313" key="2">
    <source>
        <dbReference type="Proteomes" id="UP000238164"/>
    </source>
</evidence>
<keyword evidence="2" id="KW-1185">Reference proteome</keyword>
<organism evidence="1 2">
    <name type="scientific">Micropruina glycogenica</name>
    <dbReference type="NCBI Taxonomy" id="75385"/>
    <lineage>
        <taxon>Bacteria</taxon>
        <taxon>Bacillati</taxon>
        <taxon>Actinomycetota</taxon>
        <taxon>Actinomycetes</taxon>
        <taxon>Propionibacteriales</taxon>
        <taxon>Nocardioidaceae</taxon>
        <taxon>Micropruina</taxon>
    </lineage>
</organism>
<evidence type="ECO:0000313" key="1">
    <source>
        <dbReference type="EMBL" id="SPD88436.1"/>
    </source>
</evidence>